<proteinExistence type="predicted"/>
<feature type="transmembrane region" description="Helical" evidence="1">
    <location>
        <begin position="77"/>
        <end position="98"/>
    </location>
</feature>
<name>A0AAN8WI85_9MAGN</name>
<evidence type="ECO:0000313" key="2">
    <source>
        <dbReference type="EMBL" id="KAK6947023.1"/>
    </source>
</evidence>
<sequence length="126" mass="13973">MGSANVIGMRLCPRLTMARALSSKSRQGWRLASVLGIPSTELLAFLLLFVAISWFCLTSPGMVGCYPSTPKKMAMTIGYFIAGAALFVYGAHLSYVYVAPQRARIQARNEFVKEKLMKKYGKDTWP</sequence>
<dbReference type="AlphaFoldDB" id="A0AAN8WI85"/>
<keyword evidence="1" id="KW-0472">Membrane</keyword>
<evidence type="ECO:0000256" key="1">
    <source>
        <dbReference type="SAM" id="Phobius"/>
    </source>
</evidence>
<keyword evidence="1" id="KW-1133">Transmembrane helix</keyword>
<keyword evidence="1" id="KW-0812">Transmembrane</keyword>
<dbReference type="EMBL" id="JBAMMX010000001">
    <property type="protein sequence ID" value="KAK6947023.1"/>
    <property type="molecule type" value="Genomic_DNA"/>
</dbReference>
<comment type="caution">
    <text evidence="2">The sequence shown here is derived from an EMBL/GenBank/DDBJ whole genome shotgun (WGS) entry which is preliminary data.</text>
</comment>
<reference evidence="2 3" key="1">
    <citation type="submission" date="2023-12" db="EMBL/GenBank/DDBJ databases">
        <title>A high-quality genome assembly for Dillenia turbinata (Dilleniales).</title>
        <authorList>
            <person name="Chanderbali A."/>
        </authorList>
    </citation>
    <scope>NUCLEOTIDE SEQUENCE [LARGE SCALE GENOMIC DNA]</scope>
    <source>
        <strain evidence="2">LSX21</strain>
        <tissue evidence="2">Leaf</tissue>
    </source>
</reference>
<accession>A0AAN8WI85</accession>
<gene>
    <name evidence="2" type="ORF">RJ641_000496</name>
</gene>
<dbReference type="Proteomes" id="UP001370490">
    <property type="component" value="Unassembled WGS sequence"/>
</dbReference>
<feature type="transmembrane region" description="Helical" evidence="1">
    <location>
        <begin position="31"/>
        <end position="57"/>
    </location>
</feature>
<protein>
    <recommendedName>
        <fullName evidence="4">Transmembrane protein</fullName>
    </recommendedName>
</protein>
<keyword evidence="3" id="KW-1185">Reference proteome</keyword>
<organism evidence="2 3">
    <name type="scientific">Dillenia turbinata</name>
    <dbReference type="NCBI Taxonomy" id="194707"/>
    <lineage>
        <taxon>Eukaryota</taxon>
        <taxon>Viridiplantae</taxon>
        <taxon>Streptophyta</taxon>
        <taxon>Embryophyta</taxon>
        <taxon>Tracheophyta</taxon>
        <taxon>Spermatophyta</taxon>
        <taxon>Magnoliopsida</taxon>
        <taxon>eudicotyledons</taxon>
        <taxon>Gunneridae</taxon>
        <taxon>Pentapetalae</taxon>
        <taxon>Dilleniales</taxon>
        <taxon>Dilleniaceae</taxon>
        <taxon>Dillenia</taxon>
    </lineage>
</organism>
<evidence type="ECO:0008006" key="4">
    <source>
        <dbReference type="Google" id="ProtNLM"/>
    </source>
</evidence>
<evidence type="ECO:0000313" key="3">
    <source>
        <dbReference type="Proteomes" id="UP001370490"/>
    </source>
</evidence>